<sequence length="60" mass="7122">MRKSATLNSQNKLARHRLQVELWRQRQRKHMGDSDDGGDRDDKARQTMSEAYEDHPEVIE</sequence>
<gene>
    <name evidence="2" type="ORF">CPT_Salva_041</name>
</gene>
<organism evidence="2 3">
    <name type="scientific">Stenotrophomonas phage Salva</name>
    <dbReference type="NCBI Taxonomy" id="2801524"/>
    <lineage>
        <taxon>Viruses</taxon>
        <taxon>Duplodnaviria</taxon>
        <taxon>Heunggongvirae</taxon>
        <taxon>Uroviricota</taxon>
        <taxon>Caudoviricetes</taxon>
        <taxon>Beaumontvirinae</taxon>
        <taxon>Salvavirus</taxon>
        <taxon>Salvavirus salva</taxon>
    </lineage>
</organism>
<dbReference type="Proteomes" id="UP000595272">
    <property type="component" value="Segment"/>
</dbReference>
<reference evidence="2 3" key="1">
    <citation type="submission" date="2020-12" db="EMBL/GenBank/DDBJ databases">
        <title>Complete genome sequence of Stenotrophomonas maltophilia phage Salva.</title>
        <authorList>
            <person name="Jefferson B."/>
            <person name="Yao G."/>
            <person name="Clark J."/>
            <person name="Le T."/>
            <person name="Young R."/>
            <person name="Gonzalez C."/>
            <person name="Liu M."/>
        </authorList>
    </citation>
    <scope>NUCLEOTIDE SEQUENCE [LARGE SCALE GENOMIC DNA]</scope>
</reference>
<keyword evidence="3" id="KW-1185">Reference proteome</keyword>
<dbReference type="EMBL" id="MW393850">
    <property type="protein sequence ID" value="QQM18205.1"/>
    <property type="molecule type" value="Genomic_DNA"/>
</dbReference>
<protein>
    <submittedName>
        <fullName evidence="2">Uncharacterized protein</fullName>
    </submittedName>
</protein>
<feature type="compositionally biased region" description="Polar residues" evidence="1">
    <location>
        <begin position="1"/>
        <end position="12"/>
    </location>
</feature>
<feature type="region of interest" description="Disordered" evidence="1">
    <location>
        <begin position="1"/>
        <end position="60"/>
    </location>
</feature>
<proteinExistence type="predicted"/>
<accession>A0A8B6Q850</accession>
<name>A0A8B6Q850_9CAUD</name>
<evidence type="ECO:0000256" key="1">
    <source>
        <dbReference type="SAM" id="MobiDB-lite"/>
    </source>
</evidence>
<evidence type="ECO:0000313" key="3">
    <source>
        <dbReference type="Proteomes" id="UP000595272"/>
    </source>
</evidence>
<evidence type="ECO:0000313" key="2">
    <source>
        <dbReference type="EMBL" id="QQM18205.1"/>
    </source>
</evidence>